<evidence type="ECO:0000313" key="1">
    <source>
        <dbReference type="EMBL" id="TRD14446.1"/>
    </source>
</evidence>
<organism evidence="1 2">
    <name type="scientific">Palleronia caenipelagi</name>
    <dbReference type="NCBI Taxonomy" id="2489174"/>
    <lineage>
        <taxon>Bacteria</taxon>
        <taxon>Pseudomonadati</taxon>
        <taxon>Pseudomonadota</taxon>
        <taxon>Alphaproteobacteria</taxon>
        <taxon>Rhodobacterales</taxon>
        <taxon>Roseobacteraceae</taxon>
        <taxon>Palleronia</taxon>
    </lineage>
</organism>
<gene>
    <name evidence="1" type="ORF">FEV53_18950</name>
</gene>
<evidence type="ECO:0000313" key="2">
    <source>
        <dbReference type="Proteomes" id="UP000318590"/>
    </source>
</evidence>
<protein>
    <submittedName>
        <fullName evidence="1">Uncharacterized protein</fullName>
    </submittedName>
</protein>
<keyword evidence="2" id="KW-1185">Reference proteome</keyword>
<dbReference type="AlphaFoldDB" id="A0A547PJV9"/>
<accession>A0A547PJV9</accession>
<dbReference type="RefSeq" id="WP_142836253.1">
    <property type="nucleotide sequence ID" value="NZ_VFSV01000074.1"/>
</dbReference>
<name>A0A547PJV9_9RHOB</name>
<dbReference type="OrthoDB" id="7876160at2"/>
<comment type="caution">
    <text evidence="1">The sequence shown here is derived from an EMBL/GenBank/DDBJ whole genome shotgun (WGS) entry which is preliminary data.</text>
</comment>
<reference evidence="1 2" key="1">
    <citation type="submission" date="2019-06" db="EMBL/GenBank/DDBJ databases">
        <title>Paenimaribius caenipelagi gen. nov., sp. nov., isolated from a tidal flat.</title>
        <authorList>
            <person name="Yoon J.-H."/>
        </authorList>
    </citation>
    <scope>NUCLEOTIDE SEQUENCE [LARGE SCALE GENOMIC DNA]</scope>
    <source>
        <strain evidence="1 2">JBTF-M29</strain>
    </source>
</reference>
<dbReference type="Proteomes" id="UP000318590">
    <property type="component" value="Unassembled WGS sequence"/>
</dbReference>
<proteinExistence type="predicted"/>
<sequence length="120" mass="13347">MREGFFFGDFDIIGKEEIMPDLDVRTDTRDCDSLIAEMAERQAAETLGMSLGRLRSVLGASAWGTALQMLQREFRGQYKGYYPSCGMTDDGETVIAEVFDALADACGDPRRAVRWGVRHG</sequence>
<dbReference type="EMBL" id="VFSV01000074">
    <property type="protein sequence ID" value="TRD14446.1"/>
    <property type="molecule type" value="Genomic_DNA"/>
</dbReference>